<gene>
    <name evidence="1" type="ORF">CDAR_58471</name>
</gene>
<accession>A0AAV4U779</accession>
<dbReference type="AlphaFoldDB" id="A0AAV4U779"/>
<dbReference type="EMBL" id="BPLQ01010785">
    <property type="protein sequence ID" value="GIY53624.1"/>
    <property type="molecule type" value="Genomic_DNA"/>
</dbReference>
<dbReference type="Proteomes" id="UP001054837">
    <property type="component" value="Unassembled WGS sequence"/>
</dbReference>
<sequence length="128" mass="14685">MPAEKEESLMRELAAGRSPPEFLHFHLFYFRTAVVLSIETSSWNTSFRCTAADQLSNERGVSCYRAFSPIVSFHKQRRKQPLLTPWMNGPLGKALGEQCFASETLTFTPDLCFLVFSFLVLWVTYHLT</sequence>
<organism evidence="1 2">
    <name type="scientific">Caerostris darwini</name>
    <dbReference type="NCBI Taxonomy" id="1538125"/>
    <lineage>
        <taxon>Eukaryota</taxon>
        <taxon>Metazoa</taxon>
        <taxon>Ecdysozoa</taxon>
        <taxon>Arthropoda</taxon>
        <taxon>Chelicerata</taxon>
        <taxon>Arachnida</taxon>
        <taxon>Araneae</taxon>
        <taxon>Araneomorphae</taxon>
        <taxon>Entelegynae</taxon>
        <taxon>Araneoidea</taxon>
        <taxon>Araneidae</taxon>
        <taxon>Caerostris</taxon>
    </lineage>
</organism>
<protein>
    <submittedName>
        <fullName evidence="1">Uncharacterized protein</fullName>
    </submittedName>
</protein>
<reference evidence="1 2" key="1">
    <citation type="submission" date="2021-06" db="EMBL/GenBank/DDBJ databases">
        <title>Caerostris darwini draft genome.</title>
        <authorList>
            <person name="Kono N."/>
            <person name="Arakawa K."/>
        </authorList>
    </citation>
    <scope>NUCLEOTIDE SEQUENCE [LARGE SCALE GENOMIC DNA]</scope>
</reference>
<evidence type="ECO:0000313" key="1">
    <source>
        <dbReference type="EMBL" id="GIY53624.1"/>
    </source>
</evidence>
<evidence type="ECO:0000313" key="2">
    <source>
        <dbReference type="Proteomes" id="UP001054837"/>
    </source>
</evidence>
<name>A0AAV4U779_9ARAC</name>
<keyword evidence="2" id="KW-1185">Reference proteome</keyword>
<proteinExistence type="predicted"/>
<comment type="caution">
    <text evidence="1">The sequence shown here is derived from an EMBL/GenBank/DDBJ whole genome shotgun (WGS) entry which is preliminary data.</text>
</comment>